<evidence type="ECO:0000313" key="3">
    <source>
        <dbReference type="Proteomes" id="UP000008281"/>
    </source>
</evidence>
<protein>
    <submittedName>
        <fullName evidence="2">Uncharacterized protein</fullName>
    </submittedName>
</protein>
<dbReference type="Pfam" id="PF03184">
    <property type="entry name" value="DDE_1"/>
    <property type="match status" value="1"/>
</dbReference>
<dbReference type="OrthoDB" id="5842246at2759"/>
<dbReference type="GO" id="GO:0003677">
    <property type="term" value="F:DNA binding"/>
    <property type="evidence" value="ECO:0007669"/>
    <property type="project" value="UniProtKB-KW"/>
</dbReference>
<accession>E3NLS6</accession>
<keyword evidence="3" id="KW-1185">Reference proteome</keyword>
<organism evidence="3">
    <name type="scientific">Caenorhabditis remanei</name>
    <name type="common">Caenorhabditis vulgaris</name>
    <dbReference type="NCBI Taxonomy" id="31234"/>
    <lineage>
        <taxon>Eukaryota</taxon>
        <taxon>Metazoa</taxon>
        <taxon>Ecdysozoa</taxon>
        <taxon>Nematoda</taxon>
        <taxon>Chromadorea</taxon>
        <taxon>Rhabditida</taxon>
        <taxon>Rhabditina</taxon>
        <taxon>Rhabditomorpha</taxon>
        <taxon>Rhabditoidea</taxon>
        <taxon>Rhabditidae</taxon>
        <taxon>Peloderinae</taxon>
        <taxon>Caenorhabditis</taxon>
    </lineage>
</organism>
<evidence type="ECO:0000256" key="1">
    <source>
        <dbReference type="ARBA" id="ARBA00023125"/>
    </source>
</evidence>
<dbReference type="EMBL" id="DS268929">
    <property type="protein sequence ID" value="EFP06047.1"/>
    <property type="molecule type" value="Genomic_DNA"/>
</dbReference>
<dbReference type="Proteomes" id="UP000008281">
    <property type="component" value="Unassembled WGS sequence"/>
</dbReference>
<gene>
    <name evidence="2" type="ORF">CRE_09884</name>
</gene>
<name>E3NLS6_CAERE</name>
<dbReference type="HOGENOM" id="CLU_021331_0_0_1"/>
<dbReference type="STRING" id="31234.E3NLS6"/>
<dbReference type="SMART" id="SM00674">
    <property type="entry name" value="CENPB"/>
    <property type="match status" value="1"/>
</dbReference>
<dbReference type="AlphaFoldDB" id="E3NLS6"/>
<keyword evidence="1" id="KW-0238">DNA-binding</keyword>
<dbReference type="eggNOG" id="KOG3105">
    <property type="taxonomic scope" value="Eukaryota"/>
</dbReference>
<reference evidence="2" key="1">
    <citation type="submission" date="2007-07" db="EMBL/GenBank/DDBJ databases">
        <title>PCAP assembly of the Caenorhabditis remanei genome.</title>
        <authorList>
            <consortium name="The Caenorhabditis remanei Sequencing Consortium"/>
            <person name="Wilson R.K."/>
        </authorList>
    </citation>
    <scope>NUCLEOTIDE SEQUENCE [LARGE SCALE GENOMIC DNA]</scope>
    <source>
        <strain evidence="2">PB4641</strain>
    </source>
</reference>
<dbReference type="InterPro" id="IPR006600">
    <property type="entry name" value="HTH_CenpB_DNA-bd_dom"/>
</dbReference>
<evidence type="ECO:0000313" key="2">
    <source>
        <dbReference type="EMBL" id="EFP06047.1"/>
    </source>
</evidence>
<proteinExistence type="predicted"/>
<dbReference type="InterPro" id="IPR007350">
    <property type="entry name" value="Transposase_Tc5_C"/>
</dbReference>
<dbReference type="InterPro" id="IPR004875">
    <property type="entry name" value="DDE_SF_endonuclease_dom"/>
</dbReference>
<dbReference type="Pfam" id="PF04236">
    <property type="entry name" value="Transp_Tc5_C"/>
    <property type="match status" value="1"/>
</dbReference>
<sequence length="536" mass="62133">MTSIPLILAYITSIMVHDRKKVPRLDRRDQKFADRIVTLIQQHEEEELEVTTETSLTSTDYDELDDDYDVESDMEQQEQEFNGIGAPKVVLFGKILVAIDRVWDAIRFYRLPGFNNNGSPKRRKPSCMFSKFKFLKNEKDLGKLVVYEKAGEIKPDRRSILAFISDQLYERTLTAINSGHILHDSVLRSMISEIISEFQIETTFYGSHGWLNNWKRAHRISSRSITTFTSRKRFTEKDKMAEKMNAFVKHAREEFQKYDPLRVYNMDQSGFQKELYTKRTLTNTGVQTVEVVTSSATGISHSYTVLPMIRLDGLLHPKLYVVFAEPTGEFPRNNPPVDTDNLVLRAAKGHIMGKDLMADFFDSVVFADDVEDDILCMGDSWPCWRRNDIIDSVRPPQKKIKLIIIPPGATGQIQPLDIGIFRTFKKFIKNLTEYAQRNHPEFLPHQRNIIILMLSQTYWMLGSPIFQEWRLYAWYAGGYVDSCPPRADKPTDFCFNRKVYGKCESPGCKRLSMIQCPFCSTNICFQEMIIEQHRCV</sequence>